<evidence type="ECO:0000259" key="7">
    <source>
        <dbReference type="PROSITE" id="PS51736"/>
    </source>
</evidence>
<evidence type="ECO:0000256" key="1">
    <source>
        <dbReference type="ARBA" id="ARBA00009913"/>
    </source>
</evidence>
<feature type="active site" description="O-(5'-phospho-DNA)-serine intermediate" evidence="5 6">
    <location>
        <position position="11"/>
    </location>
</feature>
<name>A0A561PSU3_9HYPH</name>
<dbReference type="GO" id="GO:0015074">
    <property type="term" value="P:DNA integration"/>
    <property type="evidence" value="ECO:0007669"/>
    <property type="project" value="UniProtKB-KW"/>
</dbReference>
<dbReference type="SMART" id="SM00857">
    <property type="entry name" value="Resolvase"/>
    <property type="match status" value="1"/>
</dbReference>
<dbReference type="InterPro" id="IPR006119">
    <property type="entry name" value="Resolv_N"/>
</dbReference>
<evidence type="ECO:0000313" key="8">
    <source>
        <dbReference type="EMBL" id="TWF41185.1"/>
    </source>
</evidence>
<dbReference type="Pfam" id="PF02796">
    <property type="entry name" value="HTH_7"/>
    <property type="match status" value="1"/>
</dbReference>
<gene>
    <name evidence="8" type="ORF">FHW37_1274</name>
</gene>
<dbReference type="PROSITE" id="PS00397">
    <property type="entry name" value="RECOMBINASES_1"/>
    <property type="match status" value="1"/>
</dbReference>
<evidence type="ECO:0000256" key="2">
    <source>
        <dbReference type="ARBA" id="ARBA00022908"/>
    </source>
</evidence>
<dbReference type="OrthoDB" id="9800103at2"/>
<keyword evidence="4" id="KW-0233">DNA recombination</keyword>
<dbReference type="CDD" id="cd03768">
    <property type="entry name" value="SR_ResInv"/>
    <property type="match status" value="1"/>
</dbReference>
<keyword evidence="3" id="KW-0238">DNA-binding</keyword>
<dbReference type="Gene3D" id="1.10.10.60">
    <property type="entry name" value="Homeodomain-like"/>
    <property type="match status" value="1"/>
</dbReference>
<keyword evidence="2" id="KW-0229">DNA integration</keyword>
<dbReference type="InterPro" id="IPR006118">
    <property type="entry name" value="Recombinase_CS"/>
</dbReference>
<keyword evidence="9" id="KW-1185">Reference proteome</keyword>
<comment type="similarity">
    <text evidence="1">Belongs to the site-specific recombinase resolvase family.</text>
</comment>
<dbReference type="RefSeq" id="WP_145643842.1">
    <property type="nucleotide sequence ID" value="NZ_VIWP01000027.1"/>
</dbReference>
<evidence type="ECO:0000313" key="9">
    <source>
        <dbReference type="Proteomes" id="UP000320653"/>
    </source>
</evidence>
<evidence type="ECO:0000256" key="3">
    <source>
        <dbReference type="ARBA" id="ARBA00023125"/>
    </source>
</evidence>
<dbReference type="EMBL" id="VIWP01000027">
    <property type="protein sequence ID" value="TWF41185.1"/>
    <property type="molecule type" value="Genomic_DNA"/>
</dbReference>
<evidence type="ECO:0000256" key="4">
    <source>
        <dbReference type="ARBA" id="ARBA00023172"/>
    </source>
</evidence>
<dbReference type="InterPro" id="IPR006120">
    <property type="entry name" value="Resolvase_HTH_dom"/>
</dbReference>
<dbReference type="CDD" id="cd00569">
    <property type="entry name" value="HTH_Hin_like"/>
    <property type="match status" value="1"/>
</dbReference>
<evidence type="ECO:0000256" key="5">
    <source>
        <dbReference type="PIRSR" id="PIRSR606118-50"/>
    </source>
</evidence>
<sequence>MSRTFAYCRVSSSDQTTESQLDEISRKGFTIEQPRIVSENISGKVPAAQRPGFQKLLDRMEHGDRLVVTKLDRLGRNAIDIETTVRVLRENGIEVHCIALEGFELTSAIGDLVFRMLTAFAQFERDLISERTHAGLSAAKAKGKVFGRPKSLTAEQVAVIKREIGSGATISAMAKRLDVSRATVMRALN</sequence>
<dbReference type="SUPFAM" id="SSF53041">
    <property type="entry name" value="Resolvase-like"/>
    <property type="match status" value="1"/>
</dbReference>
<proteinExistence type="inferred from homology"/>
<evidence type="ECO:0000256" key="6">
    <source>
        <dbReference type="PROSITE-ProRule" id="PRU10137"/>
    </source>
</evidence>
<dbReference type="PANTHER" id="PTHR30461:SF2">
    <property type="entry name" value="SERINE RECOMBINASE PINE-RELATED"/>
    <property type="match status" value="1"/>
</dbReference>
<dbReference type="InterPro" id="IPR009057">
    <property type="entry name" value="Homeodomain-like_sf"/>
</dbReference>
<feature type="domain" description="Resolvase/invertase-type recombinase catalytic" evidence="7">
    <location>
        <begin position="3"/>
        <end position="143"/>
    </location>
</feature>
<dbReference type="InterPro" id="IPR050639">
    <property type="entry name" value="SSR_resolvase"/>
</dbReference>
<dbReference type="Pfam" id="PF00239">
    <property type="entry name" value="Resolvase"/>
    <property type="match status" value="1"/>
</dbReference>
<dbReference type="InterPro" id="IPR036162">
    <property type="entry name" value="Resolvase-like_N_sf"/>
</dbReference>
<dbReference type="Gene3D" id="3.40.50.1390">
    <property type="entry name" value="Resolvase, N-terminal catalytic domain"/>
    <property type="match status" value="1"/>
</dbReference>
<protein>
    <submittedName>
        <fullName evidence="8">Putative DNA-invertase from lambdoid prophage Rac</fullName>
    </submittedName>
</protein>
<dbReference type="GO" id="GO:0003677">
    <property type="term" value="F:DNA binding"/>
    <property type="evidence" value="ECO:0007669"/>
    <property type="project" value="UniProtKB-KW"/>
</dbReference>
<dbReference type="AlphaFoldDB" id="A0A561PSU3"/>
<organism evidence="8 9">
    <name type="scientific">Neorhizobium alkalisoli</name>
    <dbReference type="NCBI Taxonomy" id="528178"/>
    <lineage>
        <taxon>Bacteria</taxon>
        <taxon>Pseudomonadati</taxon>
        <taxon>Pseudomonadota</taxon>
        <taxon>Alphaproteobacteria</taxon>
        <taxon>Hyphomicrobiales</taxon>
        <taxon>Rhizobiaceae</taxon>
        <taxon>Rhizobium/Agrobacterium group</taxon>
        <taxon>Neorhizobium</taxon>
    </lineage>
</organism>
<reference evidence="8 9" key="1">
    <citation type="submission" date="2019-06" db="EMBL/GenBank/DDBJ databases">
        <title>Sorghum-associated microbial communities from plants grown in Nebraska, USA.</title>
        <authorList>
            <person name="Schachtman D."/>
        </authorList>
    </citation>
    <scope>NUCLEOTIDE SEQUENCE [LARGE SCALE GENOMIC DNA]</scope>
    <source>
        <strain evidence="8 9">1225</strain>
    </source>
</reference>
<dbReference type="PANTHER" id="PTHR30461">
    <property type="entry name" value="DNA-INVERTASE FROM LAMBDOID PROPHAGE"/>
    <property type="match status" value="1"/>
</dbReference>
<dbReference type="SUPFAM" id="SSF46689">
    <property type="entry name" value="Homeodomain-like"/>
    <property type="match status" value="1"/>
</dbReference>
<comment type="caution">
    <text evidence="8">The sequence shown here is derived from an EMBL/GenBank/DDBJ whole genome shotgun (WGS) entry which is preliminary data.</text>
</comment>
<dbReference type="PROSITE" id="PS51736">
    <property type="entry name" value="RECOMBINASES_3"/>
    <property type="match status" value="1"/>
</dbReference>
<dbReference type="PROSITE" id="PS00398">
    <property type="entry name" value="RECOMBINASES_2"/>
    <property type="match status" value="1"/>
</dbReference>
<dbReference type="Proteomes" id="UP000320653">
    <property type="component" value="Unassembled WGS sequence"/>
</dbReference>
<accession>A0A561PSU3</accession>
<dbReference type="GO" id="GO:0000150">
    <property type="term" value="F:DNA strand exchange activity"/>
    <property type="evidence" value="ECO:0007669"/>
    <property type="project" value="InterPro"/>
</dbReference>